<comment type="subcellular location">
    <subcellularLocation>
        <location evidence="1">Cell membrane</location>
        <topology evidence="1">Multi-pass membrane protein</topology>
    </subcellularLocation>
</comment>
<evidence type="ECO:0000256" key="6">
    <source>
        <dbReference type="ARBA" id="ARBA00023136"/>
    </source>
</evidence>
<feature type="transmembrane region" description="Helical" evidence="7">
    <location>
        <begin position="162"/>
        <end position="181"/>
    </location>
</feature>
<feature type="transmembrane region" description="Helical" evidence="7">
    <location>
        <begin position="36"/>
        <end position="56"/>
    </location>
</feature>
<proteinExistence type="predicted"/>
<keyword evidence="3" id="KW-1003">Cell membrane</keyword>
<evidence type="ECO:0000256" key="5">
    <source>
        <dbReference type="ARBA" id="ARBA00022989"/>
    </source>
</evidence>
<organism evidence="9">
    <name type="scientific">marine metagenome</name>
    <dbReference type="NCBI Taxonomy" id="408172"/>
    <lineage>
        <taxon>unclassified sequences</taxon>
        <taxon>metagenomes</taxon>
        <taxon>ecological metagenomes</taxon>
    </lineage>
</organism>
<feature type="domain" description="ABC transmembrane type-1" evidence="8">
    <location>
        <begin position="1"/>
        <end position="185"/>
    </location>
</feature>
<dbReference type="InterPro" id="IPR035906">
    <property type="entry name" value="MetI-like_sf"/>
</dbReference>
<dbReference type="InterPro" id="IPR000515">
    <property type="entry name" value="MetI-like"/>
</dbReference>
<dbReference type="PROSITE" id="PS50928">
    <property type="entry name" value="ABC_TM1"/>
    <property type="match status" value="1"/>
</dbReference>
<keyword evidence="6 7" id="KW-0472">Membrane</keyword>
<keyword evidence="5 7" id="KW-1133">Transmembrane helix</keyword>
<feature type="non-terminal residue" evidence="9">
    <location>
        <position position="1"/>
    </location>
</feature>
<name>A0A382YI42_9ZZZZ</name>
<dbReference type="AlphaFoldDB" id="A0A382YI42"/>
<evidence type="ECO:0000256" key="7">
    <source>
        <dbReference type="SAM" id="Phobius"/>
    </source>
</evidence>
<dbReference type="Gene3D" id="1.10.3720.10">
    <property type="entry name" value="MetI-like"/>
    <property type="match status" value="1"/>
</dbReference>
<evidence type="ECO:0000256" key="1">
    <source>
        <dbReference type="ARBA" id="ARBA00004651"/>
    </source>
</evidence>
<dbReference type="Pfam" id="PF00528">
    <property type="entry name" value="BPD_transp_1"/>
    <property type="match status" value="1"/>
</dbReference>
<evidence type="ECO:0000256" key="2">
    <source>
        <dbReference type="ARBA" id="ARBA00022448"/>
    </source>
</evidence>
<dbReference type="SUPFAM" id="SSF161098">
    <property type="entry name" value="MetI-like"/>
    <property type="match status" value="1"/>
</dbReference>
<dbReference type="PANTHER" id="PTHR30151">
    <property type="entry name" value="ALKANE SULFONATE ABC TRANSPORTER-RELATED, MEMBRANE SUBUNIT"/>
    <property type="match status" value="1"/>
</dbReference>
<accession>A0A382YI42</accession>
<dbReference type="EMBL" id="UINC01176008">
    <property type="protein sequence ID" value="SVD82933.1"/>
    <property type="molecule type" value="Genomic_DNA"/>
</dbReference>
<evidence type="ECO:0000259" key="8">
    <source>
        <dbReference type="PROSITE" id="PS50928"/>
    </source>
</evidence>
<sequence>VTFQRVLVGLGGGILLGMASAFAIHRSPMAHQFLSVYVSFALRTPSAIAAIMALAIFKRDEIGYMAVVGFITFPFITVGLLDGLRSADHKLDDVAKIYRVGTLRHIRDFLVPFLAPYTFSALRNAHALAWKIVVVAEIFGAAKNGFGAEFNYAFDYFLLVELHLWLLVFMALVLFAEYGVLRTVERRVFQWRAQKG</sequence>
<evidence type="ECO:0000256" key="3">
    <source>
        <dbReference type="ARBA" id="ARBA00022475"/>
    </source>
</evidence>
<feature type="transmembrane region" description="Helical" evidence="7">
    <location>
        <begin position="62"/>
        <end position="81"/>
    </location>
</feature>
<feature type="transmembrane region" description="Helical" evidence="7">
    <location>
        <begin position="6"/>
        <end position="24"/>
    </location>
</feature>
<dbReference type="PANTHER" id="PTHR30151:SF38">
    <property type="entry name" value="ALIPHATIC SULFONATES TRANSPORT PERMEASE PROTEIN SSUC-RELATED"/>
    <property type="match status" value="1"/>
</dbReference>
<keyword evidence="2" id="KW-0813">Transport</keyword>
<dbReference type="GO" id="GO:0055085">
    <property type="term" value="P:transmembrane transport"/>
    <property type="evidence" value="ECO:0007669"/>
    <property type="project" value="InterPro"/>
</dbReference>
<keyword evidence="4 7" id="KW-0812">Transmembrane</keyword>
<dbReference type="GO" id="GO:0005886">
    <property type="term" value="C:plasma membrane"/>
    <property type="evidence" value="ECO:0007669"/>
    <property type="project" value="UniProtKB-SubCell"/>
</dbReference>
<reference evidence="9" key="1">
    <citation type="submission" date="2018-05" db="EMBL/GenBank/DDBJ databases">
        <authorList>
            <person name="Lanie J.A."/>
            <person name="Ng W.-L."/>
            <person name="Kazmierczak K.M."/>
            <person name="Andrzejewski T.M."/>
            <person name="Davidsen T.M."/>
            <person name="Wayne K.J."/>
            <person name="Tettelin H."/>
            <person name="Glass J.I."/>
            <person name="Rusch D."/>
            <person name="Podicherti R."/>
            <person name="Tsui H.-C.T."/>
            <person name="Winkler M.E."/>
        </authorList>
    </citation>
    <scope>NUCLEOTIDE SEQUENCE</scope>
</reference>
<protein>
    <recommendedName>
        <fullName evidence="8">ABC transmembrane type-1 domain-containing protein</fullName>
    </recommendedName>
</protein>
<evidence type="ECO:0000256" key="4">
    <source>
        <dbReference type="ARBA" id="ARBA00022692"/>
    </source>
</evidence>
<evidence type="ECO:0000313" key="9">
    <source>
        <dbReference type="EMBL" id="SVD82933.1"/>
    </source>
</evidence>
<gene>
    <name evidence="9" type="ORF">METZ01_LOCUS435787</name>
</gene>